<proteinExistence type="predicted"/>
<dbReference type="InterPro" id="IPR028259">
    <property type="entry name" value="AP2-like_int_N"/>
</dbReference>
<evidence type="ECO:0000313" key="3">
    <source>
        <dbReference type="Proteomes" id="UP000256718"/>
    </source>
</evidence>
<accession>A0A6H0U2I3</accession>
<dbReference type="Proteomes" id="UP000256718">
    <property type="component" value="Unassembled WGS sequence"/>
</dbReference>
<organism evidence="2 3">
    <name type="scientific">Streptococcus agalactiae</name>
    <dbReference type="NCBI Taxonomy" id="1311"/>
    <lineage>
        <taxon>Bacteria</taxon>
        <taxon>Bacillati</taxon>
        <taxon>Bacillota</taxon>
        <taxon>Bacilli</taxon>
        <taxon>Lactobacillales</taxon>
        <taxon>Streptococcaceae</taxon>
        <taxon>Streptococcus</taxon>
    </lineage>
</organism>
<evidence type="ECO:0000313" key="2">
    <source>
        <dbReference type="EMBL" id="RDY76794.1"/>
    </source>
</evidence>
<sequence>MAYFRKRDNRWEYRISYKDVTGKYRQKSKSGFKTKKTS</sequence>
<comment type="caution">
    <text evidence="2">The sequence shown here is derived from an EMBL/GenBank/DDBJ whole genome shotgun (WGS) entry which is preliminary data.</text>
</comment>
<dbReference type="EMBL" id="QHGZ01000231">
    <property type="protein sequence ID" value="RDY76794.1"/>
    <property type="molecule type" value="Genomic_DNA"/>
</dbReference>
<reference evidence="2 3" key="1">
    <citation type="journal article" date="2018" name="Emerg. Microbes Infect.">
        <title>Phenotypic and molecular analysis of nontypeable Group B streptococci: identification of cps2a and hybrid cps2a/cps5 Group B streptococcal capsule gene clusters.</title>
        <authorList>
            <person name="Alhhazmi A."/>
            <person name="Tyrrell G.J."/>
        </authorList>
    </citation>
    <scope>NUCLEOTIDE SEQUENCE [LARGE SCALE GENOMIC DNA]</scope>
    <source>
        <strain evidence="2 3">PLGBS17</strain>
    </source>
</reference>
<evidence type="ECO:0000259" key="1">
    <source>
        <dbReference type="Pfam" id="PF14657"/>
    </source>
</evidence>
<feature type="domain" description="AP2-like integrase N-terminal" evidence="1">
    <location>
        <begin position="10"/>
        <end position="36"/>
    </location>
</feature>
<dbReference type="Pfam" id="PF14657">
    <property type="entry name" value="Arm-DNA-bind_4"/>
    <property type="match status" value="1"/>
</dbReference>
<name>A0A6H0U2I3_STRAG</name>
<dbReference type="AlphaFoldDB" id="A0A6H0U2I3"/>
<protein>
    <recommendedName>
        <fullName evidence="1">AP2-like integrase N-terminal domain-containing protein</fullName>
    </recommendedName>
</protein>
<gene>
    <name evidence="2" type="ORF">C4618_11750</name>
</gene>